<feature type="signal peptide" evidence="2">
    <location>
        <begin position="1"/>
        <end position="25"/>
    </location>
</feature>
<feature type="chain" id="PRO_5018159373" description="SLH domain-containing protein" evidence="2">
    <location>
        <begin position="26"/>
        <end position="214"/>
    </location>
</feature>
<dbReference type="Pfam" id="PF00395">
    <property type="entry name" value="SLH"/>
    <property type="match status" value="2"/>
</dbReference>
<feature type="domain" description="SLH" evidence="3">
    <location>
        <begin position="53"/>
        <end position="115"/>
    </location>
</feature>
<sequence>MVKKKLIGITLTGAILLMGCGMAFADSADTNTLPSDQIIPISAPINNEEPEKLFETKFKDIRKHWAFDEIVSLEEKGVWGDLSGEFKPKEVVTGAEFAAYLDKIFAFDTEPDFGFDLHGGIGRMEAAKAIEKSFTAKKLSVIMTLMFPVYDDTENLDQEETDALSFVFNTGIMKGKTEGKFSPDDPITKAELAVILHRTLATLENASPMEAPAE</sequence>
<dbReference type="AlphaFoldDB" id="A0A3G1KYN0"/>
<dbReference type="PROSITE" id="PS51257">
    <property type="entry name" value="PROKAR_LIPOPROTEIN"/>
    <property type="match status" value="1"/>
</dbReference>
<keyword evidence="1" id="KW-0677">Repeat</keyword>
<protein>
    <recommendedName>
        <fullName evidence="3">SLH domain-containing protein</fullName>
    </recommendedName>
</protein>
<dbReference type="KEGG" id="fwa:DCMF_24610"/>
<dbReference type="PROSITE" id="PS51272">
    <property type="entry name" value="SLH"/>
    <property type="match status" value="2"/>
</dbReference>
<feature type="domain" description="SLH" evidence="3">
    <location>
        <begin position="147"/>
        <end position="210"/>
    </location>
</feature>
<dbReference type="RefSeq" id="WP_148136878.1">
    <property type="nucleotide sequence ID" value="NZ_CP017634.1"/>
</dbReference>
<name>A0A3G1KYN0_FORW1</name>
<dbReference type="OrthoDB" id="467434at2"/>
<keyword evidence="2" id="KW-0732">Signal</keyword>
<evidence type="ECO:0000313" key="5">
    <source>
        <dbReference type="Proteomes" id="UP000323521"/>
    </source>
</evidence>
<accession>A0A3G1KYN0</accession>
<organism evidence="4 5">
    <name type="scientific">Formimonas warabiya</name>
    <dbReference type="NCBI Taxonomy" id="1761012"/>
    <lineage>
        <taxon>Bacteria</taxon>
        <taxon>Bacillati</taxon>
        <taxon>Bacillota</taxon>
        <taxon>Clostridia</taxon>
        <taxon>Eubacteriales</taxon>
        <taxon>Peptococcaceae</taxon>
        <taxon>Candidatus Formimonas</taxon>
    </lineage>
</organism>
<evidence type="ECO:0000256" key="1">
    <source>
        <dbReference type="ARBA" id="ARBA00022737"/>
    </source>
</evidence>
<dbReference type="Proteomes" id="UP000323521">
    <property type="component" value="Chromosome"/>
</dbReference>
<keyword evidence="5" id="KW-1185">Reference proteome</keyword>
<proteinExistence type="predicted"/>
<dbReference type="InterPro" id="IPR001119">
    <property type="entry name" value="SLH_dom"/>
</dbReference>
<gene>
    <name evidence="4" type="ORF">DCMF_24610</name>
</gene>
<reference evidence="4 5" key="1">
    <citation type="submission" date="2016-10" db="EMBL/GenBank/DDBJ databases">
        <title>Complete Genome Sequence of Peptococcaceae strain DCMF.</title>
        <authorList>
            <person name="Edwards R.J."/>
            <person name="Holland S.I."/>
            <person name="Deshpande N.P."/>
            <person name="Wong Y.K."/>
            <person name="Ertan H."/>
            <person name="Manefield M."/>
            <person name="Russell T.L."/>
            <person name="Lee M.J."/>
        </authorList>
    </citation>
    <scope>NUCLEOTIDE SEQUENCE [LARGE SCALE GENOMIC DNA]</scope>
    <source>
        <strain evidence="4 5">DCMF</strain>
    </source>
</reference>
<evidence type="ECO:0000313" key="4">
    <source>
        <dbReference type="EMBL" id="ATW27510.1"/>
    </source>
</evidence>
<dbReference type="EMBL" id="CP017634">
    <property type="protein sequence ID" value="ATW27510.1"/>
    <property type="molecule type" value="Genomic_DNA"/>
</dbReference>
<evidence type="ECO:0000259" key="3">
    <source>
        <dbReference type="PROSITE" id="PS51272"/>
    </source>
</evidence>
<evidence type="ECO:0000256" key="2">
    <source>
        <dbReference type="SAM" id="SignalP"/>
    </source>
</evidence>